<dbReference type="Proteomes" id="UP000712281">
    <property type="component" value="Unassembled WGS sequence"/>
</dbReference>
<evidence type="ECO:0000313" key="1">
    <source>
        <dbReference type="EMBL" id="KAF2596909.1"/>
    </source>
</evidence>
<organism evidence="1 2">
    <name type="scientific">Brassica cretica</name>
    <name type="common">Mustard</name>
    <dbReference type="NCBI Taxonomy" id="69181"/>
    <lineage>
        <taxon>Eukaryota</taxon>
        <taxon>Viridiplantae</taxon>
        <taxon>Streptophyta</taxon>
        <taxon>Embryophyta</taxon>
        <taxon>Tracheophyta</taxon>
        <taxon>Spermatophyta</taxon>
        <taxon>Magnoliopsida</taxon>
        <taxon>eudicotyledons</taxon>
        <taxon>Gunneridae</taxon>
        <taxon>Pentapetalae</taxon>
        <taxon>rosids</taxon>
        <taxon>malvids</taxon>
        <taxon>Brassicales</taxon>
        <taxon>Brassicaceae</taxon>
        <taxon>Brassiceae</taxon>
        <taxon>Brassica</taxon>
    </lineage>
</organism>
<gene>
    <name evidence="1" type="ORF">F2Q68_00011511</name>
</gene>
<proteinExistence type="predicted"/>
<accession>A0A8S9KR51</accession>
<dbReference type="EMBL" id="QGKW02000717">
    <property type="protein sequence ID" value="KAF2596909.1"/>
    <property type="molecule type" value="Genomic_DNA"/>
</dbReference>
<name>A0A8S9KR51_BRACR</name>
<protein>
    <submittedName>
        <fullName evidence="1">Uncharacterized protein</fullName>
    </submittedName>
</protein>
<comment type="caution">
    <text evidence="1">The sequence shown here is derived from an EMBL/GenBank/DDBJ whole genome shotgun (WGS) entry which is preliminary data.</text>
</comment>
<evidence type="ECO:0000313" key="2">
    <source>
        <dbReference type="Proteomes" id="UP000712281"/>
    </source>
</evidence>
<dbReference type="AlphaFoldDB" id="A0A8S9KR51"/>
<reference evidence="1" key="1">
    <citation type="submission" date="2019-12" db="EMBL/GenBank/DDBJ databases">
        <title>Genome sequencing and annotation of Brassica cretica.</title>
        <authorList>
            <person name="Studholme D.J."/>
            <person name="Sarris P.F."/>
        </authorList>
    </citation>
    <scope>NUCLEOTIDE SEQUENCE</scope>
    <source>
        <strain evidence="1">PFS-001/15</strain>
        <tissue evidence="1">Leaf</tissue>
    </source>
</reference>
<sequence>MKNSWRKLDLLLRWKVSFQTSYDDSKKLHRCRLKALGRPEASSTIKLPSMELHNVESPSLSLNVLNESRNMDLGLRVFKIPQVKPIPLSTRPAFDPSRIESVPRGPQFCGLTKWRPNPAPQQIFTDQVCGPGL</sequence>